<feature type="chain" id="PRO_5044873709" evidence="1">
    <location>
        <begin position="16"/>
        <end position="145"/>
    </location>
</feature>
<reference evidence="2 3" key="1">
    <citation type="submission" date="2024-05" db="EMBL/GenBank/DDBJ databases">
        <title>Genome sequencing and assembly of Indian major carp, Cirrhinus mrigala (Hamilton, 1822).</title>
        <authorList>
            <person name="Mohindra V."/>
            <person name="Chowdhury L.M."/>
            <person name="Lal K."/>
            <person name="Jena J.K."/>
        </authorList>
    </citation>
    <scope>NUCLEOTIDE SEQUENCE [LARGE SCALE GENOMIC DNA]</scope>
    <source>
        <strain evidence="2">CM1030</strain>
        <tissue evidence="2">Blood</tissue>
    </source>
</reference>
<sequence>GSVMLLAMFRWKTLGSCIHVDVTLTRTTDSILCYVKNCIDIVTVDECIQVYPNQKPWMNGDVRWLLKERTTAFSVAQANLERGIRQAKLDHRRRIEDHLDSNNNRQVWQGVQHLTNYRINIGAAEDNASVAEEPLSCGPQQFHPH</sequence>
<organism evidence="2 3">
    <name type="scientific">Cirrhinus mrigala</name>
    <name type="common">Mrigala</name>
    <dbReference type="NCBI Taxonomy" id="683832"/>
    <lineage>
        <taxon>Eukaryota</taxon>
        <taxon>Metazoa</taxon>
        <taxon>Chordata</taxon>
        <taxon>Craniata</taxon>
        <taxon>Vertebrata</taxon>
        <taxon>Euteleostomi</taxon>
        <taxon>Actinopterygii</taxon>
        <taxon>Neopterygii</taxon>
        <taxon>Teleostei</taxon>
        <taxon>Ostariophysi</taxon>
        <taxon>Cypriniformes</taxon>
        <taxon>Cyprinidae</taxon>
        <taxon>Labeoninae</taxon>
        <taxon>Labeonini</taxon>
        <taxon>Cirrhinus</taxon>
    </lineage>
</organism>
<comment type="caution">
    <text evidence="2">The sequence shown here is derived from an EMBL/GenBank/DDBJ whole genome shotgun (WGS) entry which is preliminary data.</text>
</comment>
<evidence type="ECO:0000256" key="1">
    <source>
        <dbReference type="SAM" id="SignalP"/>
    </source>
</evidence>
<gene>
    <name evidence="2" type="ORF">M9458_043061</name>
</gene>
<keyword evidence="1" id="KW-0732">Signal</keyword>
<dbReference type="PANTHER" id="PTHR47510">
    <property type="entry name" value="REVERSE TRANSCRIPTASE DOMAIN-CONTAINING PROTEIN"/>
    <property type="match status" value="1"/>
</dbReference>
<feature type="non-terminal residue" evidence="2">
    <location>
        <position position="1"/>
    </location>
</feature>
<dbReference type="PANTHER" id="PTHR47510:SF3">
    <property type="entry name" value="ENDO_EXONUCLEASE_PHOSPHATASE DOMAIN-CONTAINING PROTEIN"/>
    <property type="match status" value="1"/>
</dbReference>
<feature type="non-terminal residue" evidence="2">
    <location>
        <position position="145"/>
    </location>
</feature>
<evidence type="ECO:0000313" key="3">
    <source>
        <dbReference type="Proteomes" id="UP001529510"/>
    </source>
</evidence>
<dbReference type="Proteomes" id="UP001529510">
    <property type="component" value="Unassembled WGS sequence"/>
</dbReference>
<accession>A0ABD0NEI5</accession>
<evidence type="ECO:0000313" key="2">
    <source>
        <dbReference type="EMBL" id="KAL0159336.1"/>
    </source>
</evidence>
<protein>
    <submittedName>
        <fullName evidence="2">Uncharacterized protein</fullName>
    </submittedName>
</protein>
<feature type="signal peptide" evidence="1">
    <location>
        <begin position="1"/>
        <end position="15"/>
    </location>
</feature>
<dbReference type="EMBL" id="JAMKFB020000022">
    <property type="protein sequence ID" value="KAL0159336.1"/>
    <property type="molecule type" value="Genomic_DNA"/>
</dbReference>
<keyword evidence="3" id="KW-1185">Reference proteome</keyword>
<proteinExistence type="predicted"/>
<name>A0ABD0NEI5_CIRMR</name>
<dbReference type="AlphaFoldDB" id="A0ABD0NEI5"/>